<protein>
    <recommendedName>
        <fullName evidence="3">HEPN domain-containing protein</fullName>
    </recommendedName>
</protein>
<evidence type="ECO:0008006" key="3">
    <source>
        <dbReference type="Google" id="ProtNLM"/>
    </source>
</evidence>
<proteinExistence type="predicted"/>
<reference evidence="1 2" key="1">
    <citation type="submission" date="2018-05" db="EMBL/GenBank/DDBJ databases">
        <authorList>
            <person name="Zhang Y.-J."/>
        </authorList>
    </citation>
    <scope>NUCLEOTIDE SEQUENCE [LARGE SCALE GENOMIC DNA]</scope>
    <source>
        <strain evidence="1 2">CY04</strain>
    </source>
</reference>
<evidence type="ECO:0000313" key="2">
    <source>
        <dbReference type="Proteomes" id="UP001429564"/>
    </source>
</evidence>
<comment type="caution">
    <text evidence="1">The sequence shown here is derived from an EMBL/GenBank/DDBJ whole genome shotgun (WGS) entry which is preliminary data.</text>
</comment>
<keyword evidence="2" id="KW-1185">Reference proteome</keyword>
<dbReference type="EMBL" id="QHLQ01000001">
    <property type="protein sequence ID" value="NIZ59846.1"/>
    <property type="molecule type" value="Genomic_DNA"/>
</dbReference>
<name>A0ABX0W2I4_9RHOB</name>
<gene>
    <name evidence="1" type="ORF">DL239_02520</name>
</gene>
<dbReference type="Proteomes" id="UP001429564">
    <property type="component" value="Unassembled WGS sequence"/>
</dbReference>
<organism evidence="1 2">
    <name type="scientific">Parasedimentitalea denitrificans</name>
    <dbReference type="NCBI Taxonomy" id="2211118"/>
    <lineage>
        <taxon>Bacteria</taxon>
        <taxon>Pseudomonadati</taxon>
        <taxon>Pseudomonadota</taxon>
        <taxon>Alphaproteobacteria</taxon>
        <taxon>Rhodobacterales</taxon>
        <taxon>Paracoccaceae</taxon>
        <taxon>Parasedimentitalea</taxon>
    </lineage>
</organism>
<accession>A0ABX0W2I4</accession>
<evidence type="ECO:0000313" key="1">
    <source>
        <dbReference type="EMBL" id="NIZ59846.1"/>
    </source>
</evidence>
<sequence length="161" mass="18132">MGDIHDPAIGYVNVGRSYEASALRLPLEDARETSYLPDLPRRQLFVMAIELYLKAFLLLQNMPESEIRKTFSHKVDAIGSHCCSLGLELSEEQREVLTLIEDTETFTRDRYFKGGIRKVPRDDALQDLAGVLFKAVGQRVADKCGKKFDGRGVSAVNKQKQ</sequence>
<dbReference type="RefSeq" id="WP_167681896.1">
    <property type="nucleotide sequence ID" value="NZ_QHLQ01000001.1"/>
</dbReference>